<dbReference type="InterPro" id="IPR050539">
    <property type="entry name" value="ThrE_Dicarb/AminoAcid_Exp"/>
</dbReference>
<dbReference type="PATRIC" id="fig|1136941.3.peg.2900"/>
<evidence type="ECO:0000256" key="4">
    <source>
        <dbReference type="ARBA" id="ARBA00022989"/>
    </source>
</evidence>
<dbReference type="EMBL" id="CP011853">
    <property type="protein sequence ID" value="ALG85418.1"/>
    <property type="molecule type" value="Genomic_DNA"/>
</dbReference>
<dbReference type="GO" id="GO:0022857">
    <property type="term" value="F:transmembrane transporter activity"/>
    <property type="evidence" value="ECO:0007669"/>
    <property type="project" value="InterPro"/>
</dbReference>
<evidence type="ECO:0000256" key="2">
    <source>
        <dbReference type="ARBA" id="ARBA00022475"/>
    </source>
</evidence>
<keyword evidence="2" id="KW-1003">Cell membrane</keyword>
<keyword evidence="5 7" id="KW-0472">Membrane</keyword>
<organism evidence="9 10">
    <name type="scientific">Gordonia phthalatica</name>
    <dbReference type="NCBI Taxonomy" id="1136941"/>
    <lineage>
        <taxon>Bacteria</taxon>
        <taxon>Bacillati</taxon>
        <taxon>Actinomycetota</taxon>
        <taxon>Actinomycetes</taxon>
        <taxon>Mycobacteriales</taxon>
        <taxon>Gordoniaceae</taxon>
        <taxon>Gordonia</taxon>
    </lineage>
</organism>
<reference evidence="10" key="1">
    <citation type="submission" date="2015-06" db="EMBL/GenBank/DDBJ databases">
        <title>Complete genome sequence and metabolic analysis of phthalate degradation pathway in Gordonia sp. QH-11.</title>
        <authorList>
            <person name="Jin D."/>
            <person name="Kong X."/>
            <person name="Bai Z."/>
        </authorList>
    </citation>
    <scope>NUCLEOTIDE SEQUENCE [LARGE SCALE GENOMIC DNA]</scope>
    <source>
        <strain evidence="10">QH-11</strain>
    </source>
</reference>
<feature type="domain" description="Threonine/serine exporter-like N-terminal" evidence="8">
    <location>
        <begin position="11"/>
        <end position="245"/>
    </location>
</feature>
<evidence type="ECO:0000313" key="9">
    <source>
        <dbReference type="EMBL" id="ALG85418.1"/>
    </source>
</evidence>
<keyword evidence="10" id="KW-1185">Reference proteome</keyword>
<dbReference type="OrthoDB" id="4372961at2"/>
<feature type="transmembrane region" description="Helical" evidence="7">
    <location>
        <begin position="110"/>
        <end position="129"/>
    </location>
</feature>
<accession>A0A0N9N3R6</accession>
<feature type="transmembrane region" description="Helical" evidence="7">
    <location>
        <begin position="381"/>
        <end position="405"/>
    </location>
</feature>
<gene>
    <name evidence="9" type="ORF">ACH46_14200</name>
</gene>
<evidence type="ECO:0000256" key="1">
    <source>
        <dbReference type="ARBA" id="ARBA00004651"/>
    </source>
</evidence>
<evidence type="ECO:0000313" key="10">
    <source>
        <dbReference type="Proteomes" id="UP000063789"/>
    </source>
</evidence>
<keyword evidence="4 7" id="KW-1133">Transmembrane helix</keyword>
<comment type="subcellular location">
    <subcellularLocation>
        <location evidence="1">Cell membrane</location>
        <topology evidence="1">Multi-pass membrane protein</topology>
    </subcellularLocation>
</comment>
<name>A0A0N9N3R6_9ACTN</name>
<dbReference type="Pfam" id="PF06738">
    <property type="entry name" value="ThrE"/>
    <property type="match status" value="1"/>
</dbReference>
<dbReference type="GO" id="GO:0005886">
    <property type="term" value="C:plasma membrane"/>
    <property type="evidence" value="ECO:0007669"/>
    <property type="project" value="UniProtKB-SubCell"/>
</dbReference>
<feature type="transmembrane region" description="Helical" evidence="7">
    <location>
        <begin position="355"/>
        <end position="375"/>
    </location>
</feature>
<feature type="transmembrane region" description="Helical" evidence="7">
    <location>
        <begin position="305"/>
        <end position="324"/>
    </location>
</feature>
<dbReference type="Proteomes" id="UP000063789">
    <property type="component" value="Chromosome"/>
</dbReference>
<dbReference type="InterPro" id="IPR010619">
    <property type="entry name" value="ThrE-like_N"/>
</dbReference>
<feature type="transmembrane region" description="Helical" evidence="7">
    <location>
        <begin position="279"/>
        <end position="298"/>
    </location>
</feature>
<evidence type="ECO:0000256" key="3">
    <source>
        <dbReference type="ARBA" id="ARBA00022692"/>
    </source>
</evidence>
<feature type="transmembrane region" description="Helical" evidence="7">
    <location>
        <begin position="330"/>
        <end position="348"/>
    </location>
</feature>
<dbReference type="AlphaFoldDB" id="A0A0N9N3R6"/>
<dbReference type="PANTHER" id="PTHR34390">
    <property type="entry name" value="UPF0442 PROTEIN YJJB-RELATED"/>
    <property type="match status" value="1"/>
</dbReference>
<feature type="transmembrane region" description="Helical" evidence="7">
    <location>
        <begin position="135"/>
        <end position="155"/>
    </location>
</feature>
<reference evidence="9 10" key="2">
    <citation type="journal article" date="2017" name="Int. J. Syst. Evol. Microbiol.">
        <title>Gordonia phthalatica sp. nov., a di-n-butyl phthalate-degrading bacterium isolated from activated sludge.</title>
        <authorList>
            <person name="Jin D."/>
            <person name="Kong X."/>
            <person name="Jia M."/>
            <person name="Yu X."/>
            <person name="Wang X."/>
            <person name="Zhuang X."/>
            <person name="Deng Y."/>
            <person name="Bai Z."/>
        </authorList>
    </citation>
    <scope>NUCLEOTIDE SEQUENCE [LARGE SCALE GENOMIC DNA]</scope>
    <source>
        <strain evidence="9 10">QH-11</strain>
    </source>
</reference>
<dbReference type="RefSeq" id="WP_062393500.1">
    <property type="nucleotide sequence ID" value="NZ_CP011853.1"/>
</dbReference>
<evidence type="ECO:0000259" key="8">
    <source>
        <dbReference type="Pfam" id="PF06738"/>
    </source>
</evidence>
<protein>
    <recommendedName>
        <fullName evidence="8">Threonine/serine exporter-like N-terminal domain-containing protein</fullName>
    </recommendedName>
</protein>
<evidence type="ECO:0000256" key="6">
    <source>
        <dbReference type="ARBA" id="ARBA00034125"/>
    </source>
</evidence>
<feature type="transmembrane region" description="Helical" evidence="7">
    <location>
        <begin position="191"/>
        <end position="214"/>
    </location>
</feature>
<dbReference type="KEGG" id="goq:ACH46_14200"/>
<dbReference type="STRING" id="1136941.ACH46_14200"/>
<feature type="transmembrane region" description="Helical" evidence="7">
    <location>
        <begin position="226"/>
        <end position="244"/>
    </location>
</feature>
<evidence type="ECO:0000256" key="7">
    <source>
        <dbReference type="SAM" id="Phobius"/>
    </source>
</evidence>
<proteinExistence type="inferred from homology"/>
<comment type="similarity">
    <text evidence="6">Belongs to the ThrE exporter (TC 2.A.79) family.</text>
</comment>
<dbReference type="GO" id="GO:0015744">
    <property type="term" value="P:succinate transport"/>
    <property type="evidence" value="ECO:0007669"/>
    <property type="project" value="TreeGrafter"/>
</dbReference>
<evidence type="ECO:0000256" key="5">
    <source>
        <dbReference type="ARBA" id="ARBA00023136"/>
    </source>
</evidence>
<feature type="transmembrane region" description="Helical" evidence="7">
    <location>
        <begin position="162"/>
        <end position="179"/>
    </location>
</feature>
<keyword evidence="3 7" id="KW-0812">Transmembrane</keyword>
<sequence length="410" mass="42165">MSTDSERLALGRLGALLLDAGLSVTEVSARVSNVAESVGVDDVTVSVLPADIFVADRETGVMSAVKSTGEELSMRQTALSVRLVGRIIGGVVAFADVQDRIEQVRARRRHYPAAGGIAGACLISTGMAIVFRCPWWAILSSLIIGALVGLGIAAIRKSPASIAVLPFVMAFGTTVLVGLADRTFDLGPVPLFAVCAPVAILVPGALITNALLELTAADVVTGASRLMYGVAMLGFMTAGIRVGADVSGVELDVASAAKLAQAPRLENAADAWQALPPVWMSWFGVIVLAVGLGLAFGAGYRLSGVALIVMLGVYGVLTALEPIIGDVAAFGVIAGVTYLASQAVERFWSDIPSVVFFYPAFLLLVPGTVGLVSLTSSDPGAIATALGTFISLCVGIKVGELLAGLRLRAD</sequence>